<feature type="chain" id="PRO_5047001554" evidence="1">
    <location>
        <begin position="19"/>
        <end position="148"/>
    </location>
</feature>
<name>A0ABM4UDX6_COFAR</name>
<sequence>MQRFPLWSILSLGPIVVATKGQKAKQSTHKRKRRRCKNCKSFGHDRRKCTKVCTDAYETHNYDHVGAPNNVENVNLNLIGSSDGLLQSDSQHGCNKELMDSNWFQIIPPDQALMWACNPSLIQSHVQNTSLLGDENYSVNEPDFSQDH</sequence>
<evidence type="ECO:0000313" key="2">
    <source>
        <dbReference type="Proteomes" id="UP001652660"/>
    </source>
</evidence>
<feature type="signal peptide" evidence="1">
    <location>
        <begin position="1"/>
        <end position="18"/>
    </location>
</feature>
<gene>
    <name evidence="3" type="primary">LOC140006782</name>
</gene>
<dbReference type="RefSeq" id="XP_071905470.1">
    <property type="nucleotide sequence ID" value="XM_072049369.1"/>
</dbReference>
<accession>A0ABM4UDX6</accession>
<keyword evidence="1" id="KW-0732">Signal</keyword>
<evidence type="ECO:0000256" key="1">
    <source>
        <dbReference type="SAM" id="SignalP"/>
    </source>
</evidence>
<evidence type="ECO:0000313" key="3">
    <source>
        <dbReference type="RefSeq" id="XP_071905470.1"/>
    </source>
</evidence>
<proteinExistence type="predicted"/>
<dbReference type="GeneID" id="140006782"/>
<keyword evidence="2" id="KW-1185">Reference proteome</keyword>
<reference evidence="3" key="1">
    <citation type="submission" date="2025-08" db="UniProtKB">
        <authorList>
            <consortium name="RefSeq"/>
        </authorList>
    </citation>
    <scope>IDENTIFICATION</scope>
    <source>
        <tissue evidence="3">Leaves</tissue>
    </source>
</reference>
<organism evidence="2 3">
    <name type="scientific">Coffea arabica</name>
    <name type="common">Arabian coffee</name>
    <dbReference type="NCBI Taxonomy" id="13443"/>
    <lineage>
        <taxon>Eukaryota</taxon>
        <taxon>Viridiplantae</taxon>
        <taxon>Streptophyta</taxon>
        <taxon>Embryophyta</taxon>
        <taxon>Tracheophyta</taxon>
        <taxon>Spermatophyta</taxon>
        <taxon>Magnoliopsida</taxon>
        <taxon>eudicotyledons</taxon>
        <taxon>Gunneridae</taxon>
        <taxon>Pentapetalae</taxon>
        <taxon>asterids</taxon>
        <taxon>lamiids</taxon>
        <taxon>Gentianales</taxon>
        <taxon>Rubiaceae</taxon>
        <taxon>Ixoroideae</taxon>
        <taxon>Gardenieae complex</taxon>
        <taxon>Bertiereae - Coffeeae clade</taxon>
        <taxon>Coffeeae</taxon>
        <taxon>Coffea</taxon>
    </lineage>
</organism>
<dbReference type="Proteomes" id="UP001652660">
    <property type="component" value="Chromosome 5e"/>
</dbReference>
<protein>
    <submittedName>
        <fullName evidence="3">Uncharacterized protein</fullName>
    </submittedName>
</protein>